<evidence type="ECO:0000313" key="3">
    <source>
        <dbReference type="Proteomes" id="UP001163105"/>
    </source>
</evidence>
<dbReference type="AlphaFoldDB" id="A0AB34G118"/>
<reference evidence="2" key="1">
    <citation type="submission" date="2023-01" db="EMBL/GenBank/DDBJ databases">
        <title>The growth and conidiation of Purpureocillium lavendulum are regulated by nitrogen source and histone H3K14 acetylation.</title>
        <authorList>
            <person name="Tang P."/>
            <person name="Han J."/>
            <person name="Zhang C."/>
            <person name="Tang P."/>
            <person name="Qi F."/>
            <person name="Zhang K."/>
            <person name="Liang L."/>
        </authorList>
    </citation>
    <scope>NUCLEOTIDE SEQUENCE</scope>
    <source>
        <strain evidence="2">YMF1.00683</strain>
    </source>
</reference>
<dbReference type="Proteomes" id="UP001163105">
    <property type="component" value="Unassembled WGS sequence"/>
</dbReference>
<keyword evidence="3" id="KW-1185">Reference proteome</keyword>
<comment type="caution">
    <text evidence="2">The sequence shown here is derived from an EMBL/GenBank/DDBJ whole genome shotgun (WGS) entry which is preliminary data.</text>
</comment>
<dbReference type="EMBL" id="JAQHRD010000001">
    <property type="protein sequence ID" value="KAJ6445363.1"/>
    <property type="molecule type" value="Genomic_DNA"/>
</dbReference>
<evidence type="ECO:0000313" key="2">
    <source>
        <dbReference type="EMBL" id="KAJ6445363.1"/>
    </source>
</evidence>
<name>A0AB34G118_9HYPO</name>
<protein>
    <submittedName>
        <fullName evidence="2">Uncharacterized protein</fullName>
    </submittedName>
</protein>
<sequence>MLLPVHHSLVGRHMNPWDGLRQPPTRRAESSAGESDTKAAGKLPSPDPTITTAYEAQRRAGVMKIVRRPNSEKTLDIMWIQIDSEEERAKIERELADDFAPGLKIYHASQTPHPFSPFVDPDAWRASPRQYIVSIPFEYAERAGKILRAVQFQHCKPYAFDGF</sequence>
<organism evidence="2 3">
    <name type="scientific">Purpureocillium lavendulum</name>
    <dbReference type="NCBI Taxonomy" id="1247861"/>
    <lineage>
        <taxon>Eukaryota</taxon>
        <taxon>Fungi</taxon>
        <taxon>Dikarya</taxon>
        <taxon>Ascomycota</taxon>
        <taxon>Pezizomycotina</taxon>
        <taxon>Sordariomycetes</taxon>
        <taxon>Hypocreomycetidae</taxon>
        <taxon>Hypocreales</taxon>
        <taxon>Ophiocordycipitaceae</taxon>
        <taxon>Purpureocillium</taxon>
    </lineage>
</organism>
<evidence type="ECO:0000256" key="1">
    <source>
        <dbReference type="SAM" id="MobiDB-lite"/>
    </source>
</evidence>
<gene>
    <name evidence="2" type="ORF">O9K51_00122</name>
</gene>
<feature type="region of interest" description="Disordered" evidence="1">
    <location>
        <begin position="12"/>
        <end position="50"/>
    </location>
</feature>
<proteinExistence type="predicted"/>
<accession>A0AB34G118</accession>